<dbReference type="RefSeq" id="XP_018687578.1">
    <property type="nucleotide sequence ID" value="XM_018843251.1"/>
</dbReference>
<dbReference type="OrthoDB" id="7340501at2759"/>
<feature type="compositionally biased region" description="Acidic residues" evidence="1">
    <location>
        <begin position="93"/>
        <end position="105"/>
    </location>
</feature>
<dbReference type="GeneID" id="30015914"/>
<reference evidence="2 3" key="1">
    <citation type="submission" date="2016-04" db="EMBL/GenBank/DDBJ databases">
        <title>Draft genome of Fonsecaea erecta CBS 125763.</title>
        <authorList>
            <person name="Weiss V.A."/>
            <person name="Vicente V.A."/>
            <person name="Raittz R.T."/>
            <person name="Moreno L.F."/>
            <person name="De Souza E.M."/>
            <person name="Pedrosa F.O."/>
            <person name="Steffens M.B."/>
            <person name="Faoro H."/>
            <person name="Tadra-Sfeir M.Z."/>
            <person name="Najafzadeh M.J."/>
            <person name="Felipe M.S."/>
            <person name="Teixeira M."/>
            <person name="Sun J."/>
            <person name="Xi L."/>
            <person name="Gomes R."/>
            <person name="De Azevedo C.M."/>
            <person name="Salgado C.G."/>
            <person name="Da Silva M.B."/>
            <person name="Nascimento M.F."/>
            <person name="Queiroz-Telles F."/>
            <person name="Attili D.S."/>
            <person name="Gorbushina A."/>
        </authorList>
    </citation>
    <scope>NUCLEOTIDE SEQUENCE [LARGE SCALE GENOMIC DNA]</scope>
    <source>
        <strain evidence="2 3">CBS 125763</strain>
    </source>
</reference>
<feature type="region of interest" description="Disordered" evidence="1">
    <location>
        <begin position="53"/>
        <end position="127"/>
    </location>
</feature>
<feature type="region of interest" description="Disordered" evidence="1">
    <location>
        <begin position="1"/>
        <end position="22"/>
    </location>
</feature>
<protein>
    <submittedName>
        <fullName evidence="2">Uncharacterized protein</fullName>
    </submittedName>
</protein>
<dbReference type="Proteomes" id="UP000078343">
    <property type="component" value="Unassembled WGS sequence"/>
</dbReference>
<dbReference type="STRING" id="1367422.A0A178Z3T9"/>
<feature type="compositionally biased region" description="Basic and acidic residues" evidence="1">
    <location>
        <begin position="53"/>
        <end position="63"/>
    </location>
</feature>
<evidence type="ECO:0000256" key="1">
    <source>
        <dbReference type="SAM" id="MobiDB-lite"/>
    </source>
</evidence>
<evidence type="ECO:0000313" key="2">
    <source>
        <dbReference type="EMBL" id="OAP54211.1"/>
    </source>
</evidence>
<name>A0A178Z3T9_9EURO</name>
<accession>A0A178Z3T9</accession>
<organism evidence="2 3">
    <name type="scientific">Fonsecaea erecta</name>
    <dbReference type="NCBI Taxonomy" id="1367422"/>
    <lineage>
        <taxon>Eukaryota</taxon>
        <taxon>Fungi</taxon>
        <taxon>Dikarya</taxon>
        <taxon>Ascomycota</taxon>
        <taxon>Pezizomycotina</taxon>
        <taxon>Eurotiomycetes</taxon>
        <taxon>Chaetothyriomycetidae</taxon>
        <taxon>Chaetothyriales</taxon>
        <taxon>Herpotrichiellaceae</taxon>
        <taxon>Fonsecaea</taxon>
    </lineage>
</organism>
<proteinExistence type="predicted"/>
<dbReference type="AlphaFoldDB" id="A0A178Z3T9"/>
<keyword evidence="3" id="KW-1185">Reference proteome</keyword>
<feature type="compositionally biased region" description="Acidic residues" evidence="1">
    <location>
        <begin position="116"/>
        <end position="126"/>
    </location>
</feature>
<comment type="caution">
    <text evidence="2">The sequence shown here is derived from an EMBL/GenBank/DDBJ whole genome shotgun (WGS) entry which is preliminary data.</text>
</comment>
<gene>
    <name evidence="2" type="ORF">AYL99_11746</name>
</gene>
<evidence type="ECO:0000313" key="3">
    <source>
        <dbReference type="Proteomes" id="UP000078343"/>
    </source>
</evidence>
<sequence length="169" mass="19590">MEDPHGSITLTQTRGSSRLEKERKYREMRENQFNEWLAGRRQQRLALLAKIKEQTKQKADSRNHKGIASQMRMKTLANLTSDRPKRKRRGGDDYDDDFGANDDDWGVYRTVATEPTSDDEEPEEDPVSALKALESELLQCDRKSRKRTLLRHRTTGQRAFCTLSYEGQG</sequence>
<dbReference type="EMBL" id="LVYI01000015">
    <property type="protein sequence ID" value="OAP54211.1"/>
    <property type="molecule type" value="Genomic_DNA"/>
</dbReference>